<keyword evidence="2" id="KW-0812">Transmembrane</keyword>
<feature type="compositionally biased region" description="Polar residues" evidence="1">
    <location>
        <begin position="339"/>
        <end position="352"/>
    </location>
</feature>
<evidence type="ECO:0000313" key="4">
    <source>
        <dbReference type="Proteomes" id="UP000233325"/>
    </source>
</evidence>
<feature type="non-terminal residue" evidence="3">
    <location>
        <position position="1"/>
    </location>
</feature>
<dbReference type="EMBL" id="PHAH01000049">
    <property type="protein sequence ID" value="PKM87287.1"/>
    <property type="molecule type" value="Genomic_DNA"/>
</dbReference>
<feature type="region of interest" description="Disordered" evidence="1">
    <location>
        <begin position="334"/>
        <end position="354"/>
    </location>
</feature>
<dbReference type="AlphaFoldDB" id="A0A2N2DXV3"/>
<evidence type="ECO:0000256" key="1">
    <source>
        <dbReference type="SAM" id="MobiDB-lite"/>
    </source>
</evidence>
<keyword evidence="2" id="KW-1133">Transmembrane helix</keyword>
<accession>A0A2N2DXV3</accession>
<evidence type="ECO:0000313" key="3">
    <source>
        <dbReference type="EMBL" id="PKM87287.1"/>
    </source>
</evidence>
<feature type="transmembrane region" description="Helical" evidence="2">
    <location>
        <begin position="157"/>
        <end position="175"/>
    </location>
</feature>
<comment type="caution">
    <text evidence="3">The sequence shown here is derived from an EMBL/GenBank/DDBJ whole genome shotgun (WGS) entry which is preliminary data.</text>
</comment>
<evidence type="ECO:0000256" key="2">
    <source>
        <dbReference type="SAM" id="Phobius"/>
    </source>
</evidence>
<proteinExistence type="predicted"/>
<sequence length="401" mass="45194">TIKARSTELVIRDYPGFSKVIIEPGDSLAMNGSWIHNQTGTQISTAVEKFSFREIFLETVKLNQSRFENVNRIRPGDTIFLPPLYKGGYPSYLIAQRVDLLNRQAEGVKRLNKHDCIWRICERYHAGELKTTPIEVTITPALPVETTEVAESKNLDWLIWLLGILLFASILYSIMKYRRDLNRDPENFPPVIPGGLSNNDQAAVNQIQQRLPEGSRVTRLERGTIRRLHGPRKVLTTMHFGDGQRPAYIKPGEKVVRVTIQGRNGQTSVQYWRSHCGNSFSIIARDNFILPDGWEFLIDSTLTPQATEAAANGSEAPVAQNENAEANAPALTKPEAAKPQSNGHAVTDQANPNGEAKIREWKKFAEMFPKENIARVEFSENPFSVDFAITYHKNKKEKTNA</sequence>
<organism evidence="3 4">
    <name type="scientific">Candidatus Falkowbacteria bacterium HGW-Falkowbacteria-2</name>
    <dbReference type="NCBI Taxonomy" id="2013769"/>
    <lineage>
        <taxon>Bacteria</taxon>
        <taxon>Candidatus Falkowiibacteriota</taxon>
    </lineage>
</organism>
<gene>
    <name evidence="3" type="ORF">CVU83_03170</name>
</gene>
<protein>
    <submittedName>
        <fullName evidence="3">Uncharacterized protein</fullName>
    </submittedName>
</protein>
<keyword evidence="2" id="KW-0472">Membrane</keyword>
<name>A0A2N2DXV3_9BACT</name>
<dbReference type="Proteomes" id="UP000233325">
    <property type="component" value="Unassembled WGS sequence"/>
</dbReference>
<reference evidence="3 4" key="1">
    <citation type="journal article" date="2017" name="ISME J.">
        <title>Potential for microbial H2 and metal transformations associated with novel bacteria and archaea in deep terrestrial subsurface sediments.</title>
        <authorList>
            <person name="Hernsdorf A.W."/>
            <person name="Amano Y."/>
            <person name="Miyakawa K."/>
            <person name="Ise K."/>
            <person name="Suzuki Y."/>
            <person name="Anantharaman K."/>
            <person name="Probst A."/>
            <person name="Burstein D."/>
            <person name="Thomas B.C."/>
            <person name="Banfield J.F."/>
        </authorList>
    </citation>
    <scope>NUCLEOTIDE SEQUENCE [LARGE SCALE GENOMIC DNA]</scope>
    <source>
        <strain evidence="3">HGW-Falkowbacteria-2</strain>
    </source>
</reference>